<organism evidence="1 2">
    <name type="scientific">Ktedonobacter racemifer DSM 44963</name>
    <dbReference type="NCBI Taxonomy" id="485913"/>
    <lineage>
        <taxon>Bacteria</taxon>
        <taxon>Bacillati</taxon>
        <taxon>Chloroflexota</taxon>
        <taxon>Ktedonobacteria</taxon>
        <taxon>Ktedonobacterales</taxon>
        <taxon>Ktedonobacteraceae</taxon>
        <taxon>Ktedonobacter</taxon>
    </lineage>
</organism>
<keyword evidence="1" id="KW-0808">Transferase</keyword>
<dbReference type="InParanoid" id="D6TC96"/>
<gene>
    <name evidence="1" type="ORF">Krac_11502</name>
</gene>
<reference evidence="1 2" key="1">
    <citation type="journal article" date="2011" name="Stand. Genomic Sci.">
        <title>Non-contiguous finished genome sequence and contextual data of the filamentous soil bacterium Ktedonobacter racemifer type strain (SOSP1-21).</title>
        <authorList>
            <person name="Chang Y.J."/>
            <person name="Land M."/>
            <person name="Hauser L."/>
            <person name="Chertkov O."/>
            <person name="Del Rio T.G."/>
            <person name="Nolan M."/>
            <person name="Copeland A."/>
            <person name="Tice H."/>
            <person name="Cheng J.F."/>
            <person name="Lucas S."/>
            <person name="Han C."/>
            <person name="Goodwin L."/>
            <person name="Pitluck S."/>
            <person name="Ivanova N."/>
            <person name="Ovchinikova G."/>
            <person name="Pati A."/>
            <person name="Chen A."/>
            <person name="Palaniappan K."/>
            <person name="Mavromatis K."/>
            <person name="Liolios K."/>
            <person name="Brettin T."/>
            <person name="Fiebig A."/>
            <person name="Rohde M."/>
            <person name="Abt B."/>
            <person name="Goker M."/>
            <person name="Detter J.C."/>
            <person name="Woyke T."/>
            <person name="Bristow J."/>
            <person name="Eisen J.A."/>
            <person name="Markowitz V."/>
            <person name="Hugenholtz P."/>
            <person name="Kyrpides N.C."/>
            <person name="Klenk H.P."/>
            <person name="Lapidus A."/>
        </authorList>
    </citation>
    <scope>NUCLEOTIDE SEQUENCE [LARGE SCALE GENOMIC DNA]</scope>
    <source>
        <strain evidence="2">DSM 44963</strain>
    </source>
</reference>
<dbReference type="GO" id="GO:0051301">
    <property type="term" value="P:cell division"/>
    <property type="evidence" value="ECO:0007669"/>
    <property type="project" value="UniProtKB-KW"/>
</dbReference>
<keyword evidence="1" id="KW-0418">Kinase</keyword>
<comment type="caution">
    <text evidence="1">The sequence shown here is derived from an EMBL/GenBank/DDBJ whole genome shotgun (WGS) entry which is preliminary data.</text>
</comment>
<dbReference type="Proteomes" id="UP000004508">
    <property type="component" value="Unassembled WGS sequence"/>
</dbReference>
<sequence>MRKGKRFALSHLAFSGPSLPAFQRNRITPLLFRVHCPIDPLPTSHAQTSNGRTFSRGDFSLLKTLTITDFSGTNKKGGQFPRLFIFASGEIA</sequence>
<evidence type="ECO:0000313" key="2">
    <source>
        <dbReference type="Proteomes" id="UP000004508"/>
    </source>
</evidence>
<dbReference type="GO" id="GO:0016301">
    <property type="term" value="F:kinase activity"/>
    <property type="evidence" value="ECO:0007669"/>
    <property type="project" value="UniProtKB-KW"/>
</dbReference>
<proteinExistence type="predicted"/>
<dbReference type="EMBL" id="ADVG01000001">
    <property type="protein sequence ID" value="EFH89913.1"/>
    <property type="molecule type" value="Genomic_DNA"/>
</dbReference>
<keyword evidence="2" id="KW-1185">Reference proteome</keyword>
<keyword evidence="1" id="KW-0131">Cell cycle</keyword>
<keyword evidence="1" id="KW-0132">Cell division</keyword>
<accession>D6TC96</accession>
<name>D6TC96_KTERA</name>
<evidence type="ECO:0000313" key="1">
    <source>
        <dbReference type="EMBL" id="EFH89913.1"/>
    </source>
</evidence>
<protein>
    <submittedName>
        <fullName evidence="1">Cell division cycle 2-like protein cyclin-dependent kinase</fullName>
    </submittedName>
</protein>
<dbReference type="AlphaFoldDB" id="D6TC96"/>